<evidence type="ECO:0000313" key="5">
    <source>
        <dbReference type="EMBL" id="EFG03560.2"/>
    </source>
</evidence>
<keyword evidence="6" id="KW-1185">Reference proteome</keyword>
<dbReference type="GO" id="GO:0020037">
    <property type="term" value="F:heme binding"/>
    <property type="evidence" value="ECO:0007669"/>
    <property type="project" value="InterPro"/>
</dbReference>
<dbReference type="CDD" id="cd11049">
    <property type="entry name" value="CYP170A1-like"/>
    <property type="match status" value="1"/>
</dbReference>
<evidence type="ECO:0000256" key="4">
    <source>
        <dbReference type="RuleBase" id="RU000461"/>
    </source>
</evidence>
<gene>
    <name evidence="5" type="ORF">SCLAV_p0067</name>
</gene>
<keyword evidence="3 4" id="KW-0479">Metal-binding</keyword>
<protein>
    <submittedName>
        <fullName evidence="5">Cytochrome P450</fullName>
    </submittedName>
</protein>
<sequence>MDGLAFCLRRDGGRRRVPATEARLPHVPACGAASRKAVVMVNVPEGSARAVGAGRREEARGVPDGLPAPPVAPGRLPVLGHLVAMLRDPLGFMASLPAVAEVVTIYVGTRPVHVANSLDLVQSMLVTEADSFQRGLLFEKAEKVVGPGLTMVEGEAHRRQRKLVQPAFSPRRIEQYTQTMIEAAEAGVGSWRPGRRMDADRVMYDLGMDVFTRVLFRGALDGASADLVKQATSGIMAGMVAHSLYPAQWLEKVPIPLNRRFRRGDAQMTEVVDRIIHHYRQGGTADHDGAAILDALMAENERASGRPLDSVELRTEVIHLLVAGAEGPGASLAWLFHELSRHPDVERQLVEELDAVFGDGPLTVAGLAGLTFTRAVVKESLRVHAPTWLLTRRALKAVALGGHRIPAGGEVAFSLTALHRTAPQYDDPGRFDPARWLDGRTARLPRSAYMPFGTGRHRCVGDHFTLQVVLVCAVTIARRWRLVPCPGIRVRERPVALVRPSGLLMDVAAR</sequence>
<dbReference type="Proteomes" id="UP000002357">
    <property type="component" value="Plasmid pSCL4"/>
</dbReference>
<keyword evidence="4" id="KW-0503">Monooxygenase</keyword>
<dbReference type="InterPro" id="IPR050121">
    <property type="entry name" value="Cytochrome_P450_monoxygenase"/>
</dbReference>
<geneLocation type="plasmid" evidence="5 6">
    <name>pSCL4</name>
</geneLocation>
<keyword evidence="5" id="KW-0614">Plasmid</keyword>
<dbReference type="SUPFAM" id="SSF48264">
    <property type="entry name" value="Cytochrome P450"/>
    <property type="match status" value="1"/>
</dbReference>
<dbReference type="InterPro" id="IPR001128">
    <property type="entry name" value="Cyt_P450"/>
</dbReference>
<evidence type="ECO:0000256" key="2">
    <source>
        <dbReference type="ARBA" id="ARBA00010617"/>
    </source>
</evidence>
<dbReference type="InterPro" id="IPR002401">
    <property type="entry name" value="Cyt_P450_E_grp-I"/>
</dbReference>
<proteinExistence type="inferred from homology"/>
<keyword evidence="4" id="KW-0560">Oxidoreductase</keyword>
<comment type="cofactor">
    <cofactor evidence="1 3">
        <name>heme</name>
        <dbReference type="ChEBI" id="CHEBI:30413"/>
    </cofactor>
</comment>
<reference evidence="5 6" key="1">
    <citation type="journal article" date="2010" name="Genome Biol. Evol.">
        <title>The sequence of a 1.8-mb bacterial linear plasmid reveals a rich evolutionary reservoir of secondary metabolic pathways.</title>
        <authorList>
            <person name="Medema M.H."/>
            <person name="Trefzer A."/>
            <person name="Kovalchuk A."/>
            <person name="van den Berg M."/>
            <person name="Mueller U."/>
            <person name="Heijne W."/>
            <person name="Wu L."/>
            <person name="Alam M.T."/>
            <person name="Ronning C.M."/>
            <person name="Nierman W.C."/>
            <person name="Bovenberg R.A.L."/>
            <person name="Breitling R."/>
            <person name="Takano E."/>
        </authorList>
    </citation>
    <scope>NUCLEOTIDE SEQUENCE [LARGE SCALE GENOMIC DNA]</scope>
    <source>
        <strain evidence="6">ATCC 27064 / DSM 738 / JCM 4710 / NBRC 13307 / NCIMB 12785 / NRRL 3585 / VKM Ac-602</strain>
        <plasmid evidence="5">pSCL4</plasmid>
    </source>
</reference>
<accession>D5SI17</accession>
<dbReference type="GO" id="GO:0004497">
    <property type="term" value="F:monooxygenase activity"/>
    <property type="evidence" value="ECO:0007669"/>
    <property type="project" value="UniProtKB-KW"/>
</dbReference>
<comment type="similarity">
    <text evidence="2 4">Belongs to the cytochrome P450 family.</text>
</comment>
<feature type="binding site" description="axial binding residue" evidence="3">
    <location>
        <position position="459"/>
    </location>
    <ligand>
        <name>heme</name>
        <dbReference type="ChEBI" id="CHEBI:30413"/>
    </ligand>
    <ligandPart>
        <name>Fe</name>
        <dbReference type="ChEBI" id="CHEBI:18248"/>
    </ligandPart>
</feature>
<dbReference type="GO" id="GO:0016705">
    <property type="term" value="F:oxidoreductase activity, acting on paired donors, with incorporation or reduction of molecular oxygen"/>
    <property type="evidence" value="ECO:0007669"/>
    <property type="project" value="InterPro"/>
</dbReference>
<name>D5SI17_STRCL</name>
<evidence type="ECO:0000256" key="1">
    <source>
        <dbReference type="ARBA" id="ARBA00001971"/>
    </source>
</evidence>
<keyword evidence="3 4" id="KW-0408">Iron</keyword>
<organism evidence="5 6">
    <name type="scientific">Streptomyces clavuligerus</name>
    <dbReference type="NCBI Taxonomy" id="1901"/>
    <lineage>
        <taxon>Bacteria</taxon>
        <taxon>Bacillati</taxon>
        <taxon>Actinomycetota</taxon>
        <taxon>Actinomycetes</taxon>
        <taxon>Kitasatosporales</taxon>
        <taxon>Streptomycetaceae</taxon>
        <taxon>Streptomyces</taxon>
    </lineage>
</organism>
<dbReference type="PANTHER" id="PTHR24305">
    <property type="entry name" value="CYTOCHROME P450"/>
    <property type="match status" value="1"/>
</dbReference>
<dbReference type="Pfam" id="PF00067">
    <property type="entry name" value="p450"/>
    <property type="match status" value="1"/>
</dbReference>
<dbReference type="eggNOG" id="COG2124">
    <property type="taxonomic scope" value="Bacteria"/>
</dbReference>
<keyword evidence="3 4" id="KW-0349">Heme</keyword>
<dbReference type="PANTHER" id="PTHR24305:SF166">
    <property type="entry name" value="CYTOCHROME P450 12A4, MITOCHONDRIAL-RELATED"/>
    <property type="match status" value="1"/>
</dbReference>
<dbReference type="InterPro" id="IPR036396">
    <property type="entry name" value="Cyt_P450_sf"/>
</dbReference>
<dbReference type="AlphaFoldDB" id="D5SI17"/>
<dbReference type="GO" id="GO:0005506">
    <property type="term" value="F:iron ion binding"/>
    <property type="evidence" value="ECO:0007669"/>
    <property type="project" value="InterPro"/>
</dbReference>
<dbReference type="PRINTS" id="PR00385">
    <property type="entry name" value="P450"/>
</dbReference>
<evidence type="ECO:0000256" key="3">
    <source>
        <dbReference type="PIRSR" id="PIRSR602401-1"/>
    </source>
</evidence>
<evidence type="ECO:0000313" key="6">
    <source>
        <dbReference type="Proteomes" id="UP000002357"/>
    </source>
</evidence>
<dbReference type="Gene3D" id="1.10.630.10">
    <property type="entry name" value="Cytochrome P450"/>
    <property type="match status" value="1"/>
</dbReference>
<dbReference type="InterPro" id="IPR017972">
    <property type="entry name" value="Cyt_P450_CS"/>
</dbReference>
<dbReference type="EMBL" id="CM000914">
    <property type="protein sequence ID" value="EFG03560.2"/>
    <property type="molecule type" value="Genomic_DNA"/>
</dbReference>
<dbReference type="PRINTS" id="PR00463">
    <property type="entry name" value="EP450I"/>
</dbReference>
<dbReference type="PROSITE" id="PS00086">
    <property type="entry name" value="CYTOCHROME_P450"/>
    <property type="match status" value="1"/>
</dbReference>